<name>A0A8H5D8A6_9AGAR</name>
<dbReference type="Pfam" id="PF10282">
    <property type="entry name" value="Lactonase"/>
    <property type="match status" value="1"/>
</dbReference>
<dbReference type="OrthoDB" id="1715191at2759"/>
<sequence length="496" mass="54819">MSSPTTSSHIFHFISGSFRSLSLFLLAFDPARRTIHHVQTISTSGPHQYLATNQHKDRIFTTSWAQPPSLQSWVLQRSTSEPWRISHLNTVPITATSSYIDIPPPFTHIYSVGGPTGEVHLVDKSTGSFGQKTQEILFVPEAELPQADKTRVALRYGSHGVESTSTPEYSLTFVPVLGTDSIEVYSRNVVSGELSHISSSPSPRGSKAHDGPRHVKVHPNGRILYCVTEHSNFVDLYEITAPNNVTPLPTLRYISSRSLLPSHLTSGDLKQFRGDTLMLAPPTHARPSPYALFTTTRGSTPATRGWLSIFALDEEGYFADKGQKDEKGRPLEVEIRYETASSGGKANAIDLLTKRKIPLANRLFDEDAIAEDDDEDEDEDEDEDDNDNDFGTLPHKQAHFSFGANRTKNDSEEWQEDDEGVWILLTDDDESTAAGSDLTSSVGGVKILEWGGWGKQGVHVIAEWPERPPVEDVDMGVSEGEGMERMRGGSHAIWLV</sequence>
<dbReference type="PANTHER" id="PTHR30344:SF4">
    <property type="entry name" value="CYCLASE, PUTATIVE (AFU_ORTHOLOGUE AFUA_6G11580)-RELATED"/>
    <property type="match status" value="1"/>
</dbReference>
<dbReference type="AlphaFoldDB" id="A0A8H5D8A6"/>
<dbReference type="InterPro" id="IPR019405">
    <property type="entry name" value="Lactonase_7-beta_prop"/>
</dbReference>
<feature type="compositionally biased region" description="Acidic residues" evidence="2">
    <location>
        <begin position="366"/>
        <end position="388"/>
    </location>
</feature>
<evidence type="ECO:0008006" key="5">
    <source>
        <dbReference type="Google" id="ProtNLM"/>
    </source>
</evidence>
<dbReference type="InterPro" id="IPR015943">
    <property type="entry name" value="WD40/YVTN_repeat-like_dom_sf"/>
</dbReference>
<protein>
    <recommendedName>
        <fullName evidence="5">Muconate cycloisomerase 1</fullName>
    </recommendedName>
</protein>
<evidence type="ECO:0000256" key="2">
    <source>
        <dbReference type="SAM" id="MobiDB-lite"/>
    </source>
</evidence>
<dbReference type="InterPro" id="IPR011045">
    <property type="entry name" value="N2O_reductase_N"/>
</dbReference>
<comment type="similarity">
    <text evidence="1">Belongs to the cycloisomerase 2 family.</text>
</comment>
<dbReference type="SUPFAM" id="SSF50974">
    <property type="entry name" value="Nitrous oxide reductase, N-terminal domain"/>
    <property type="match status" value="1"/>
</dbReference>
<dbReference type="EMBL" id="JAACJO010000009">
    <property type="protein sequence ID" value="KAF5354082.1"/>
    <property type="molecule type" value="Genomic_DNA"/>
</dbReference>
<reference evidence="3 4" key="1">
    <citation type="journal article" date="2020" name="ISME J.">
        <title>Uncovering the hidden diversity of litter-decomposition mechanisms in mushroom-forming fungi.</title>
        <authorList>
            <person name="Floudas D."/>
            <person name="Bentzer J."/>
            <person name="Ahren D."/>
            <person name="Johansson T."/>
            <person name="Persson P."/>
            <person name="Tunlid A."/>
        </authorList>
    </citation>
    <scope>NUCLEOTIDE SEQUENCE [LARGE SCALE GENOMIC DNA]</scope>
    <source>
        <strain evidence="3 4">CBS 146.42</strain>
    </source>
</reference>
<dbReference type="Proteomes" id="UP000559027">
    <property type="component" value="Unassembled WGS sequence"/>
</dbReference>
<dbReference type="PANTHER" id="PTHR30344">
    <property type="entry name" value="6-PHOSPHOGLUCONOLACTONASE-RELATED"/>
    <property type="match status" value="1"/>
</dbReference>
<dbReference type="GO" id="GO:0017057">
    <property type="term" value="F:6-phosphogluconolactonase activity"/>
    <property type="evidence" value="ECO:0007669"/>
    <property type="project" value="TreeGrafter"/>
</dbReference>
<evidence type="ECO:0000313" key="4">
    <source>
        <dbReference type="Proteomes" id="UP000559027"/>
    </source>
</evidence>
<dbReference type="InterPro" id="IPR050282">
    <property type="entry name" value="Cycloisomerase_2"/>
</dbReference>
<proteinExistence type="inferred from homology"/>
<feature type="region of interest" description="Disordered" evidence="2">
    <location>
        <begin position="366"/>
        <end position="415"/>
    </location>
</feature>
<comment type="caution">
    <text evidence="3">The sequence shown here is derived from an EMBL/GenBank/DDBJ whole genome shotgun (WGS) entry which is preliminary data.</text>
</comment>
<evidence type="ECO:0000256" key="1">
    <source>
        <dbReference type="ARBA" id="ARBA00005564"/>
    </source>
</evidence>
<accession>A0A8H5D8A6</accession>
<evidence type="ECO:0000313" key="3">
    <source>
        <dbReference type="EMBL" id="KAF5354082.1"/>
    </source>
</evidence>
<dbReference type="Gene3D" id="2.130.10.10">
    <property type="entry name" value="YVTN repeat-like/Quinoprotein amine dehydrogenase"/>
    <property type="match status" value="1"/>
</dbReference>
<gene>
    <name evidence="3" type="ORF">D9756_007332</name>
</gene>
<organism evidence="3 4">
    <name type="scientific">Leucocoprinus leucothites</name>
    <dbReference type="NCBI Taxonomy" id="201217"/>
    <lineage>
        <taxon>Eukaryota</taxon>
        <taxon>Fungi</taxon>
        <taxon>Dikarya</taxon>
        <taxon>Basidiomycota</taxon>
        <taxon>Agaricomycotina</taxon>
        <taxon>Agaricomycetes</taxon>
        <taxon>Agaricomycetidae</taxon>
        <taxon>Agaricales</taxon>
        <taxon>Agaricineae</taxon>
        <taxon>Agaricaceae</taxon>
        <taxon>Leucocoprinus</taxon>
    </lineage>
</organism>
<keyword evidence="4" id="KW-1185">Reference proteome</keyword>